<sequence>RVSRASASSRTSIILKFSRCLHLFPSLSLAQNRTTLPSFSLGIRTIDNSSALSAQGFLKFLNSHIVFPLNFDPNLSYKRPLSSLFKGGILFLRPDSTLKSWGILVSIVQILWLFKFKEVVESSPSKLEFQSLPRTR</sequence>
<reference evidence="1" key="1">
    <citation type="submission" date="2015-12" db="EMBL/GenBank/DDBJ databases">
        <title>Gene expression during late stages of embryo sac development: a critical building block for successful pollen-pistil interactions.</title>
        <authorList>
            <person name="Liu Y."/>
            <person name="Joly V."/>
            <person name="Sabar M."/>
            <person name="Matton D.P."/>
        </authorList>
    </citation>
    <scope>NUCLEOTIDE SEQUENCE</scope>
</reference>
<name>A0A0V0IIB6_SOLCH</name>
<dbReference type="AlphaFoldDB" id="A0A0V0IIB6"/>
<feature type="non-terminal residue" evidence="1">
    <location>
        <position position="1"/>
    </location>
</feature>
<protein>
    <submittedName>
        <fullName evidence="1">Putative ovule protein</fullName>
    </submittedName>
</protein>
<evidence type="ECO:0000313" key="1">
    <source>
        <dbReference type="EMBL" id="JAP32244.1"/>
    </source>
</evidence>
<accession>A0A0V0IIB6</accession>
<proteinExistence type="predicted"/>
<organism evidence="1">
    <name type="scientific">Solanum chacoense</name>
    <name type="common">Chaco potato</name>
    <dbReference type="NCBI Taxonomy" id="4108"/>
    <lineage>
        <taxon>Eukaryota</taxon>
        <taxon>Viridiplantae</taxon>
        <taxon>Streptophyta</taxon>
        <taxon>Embryophyta</taxon>
        <taxon>Tracheophyta</taxon>
        <taxon>Spermatophyta</taxon>
        <taxon>Magnoliopsida</taxon>
        <taxon>eudicotyledons</taxon>
        <taxon>Gunneridae</taxon>
        <taxon>Pentapetalae</taxon>
        <taxon>asterids</taxon>
        <taxon>lamiids</taxon>
        <taxon>Solanales</taxon>
        <taxon>Solanaceae</taxon>
        <taxon>Solanoideae</taxon>
        <taxon>Solaneae</taxon>
        <taxon>Solanum</taxon>
    </lineage>
</organism>
<dbReference type="EMBL" id="GEDG01006228">
    <property type="protein sequence ID" value="JAP32244.1"/>
    <property type="molecule type" value="Transcribed_RNA"/>
</dbReference>